<dbReference type="SUPFAM" id="SSF48371">
    <property type="entry name" value="ARM repeat"/>
    <property type="match status" value="1"/>
</dbReference>
<protein>
    <submittedName>
        <fullName evidence="2">PBS lyase</fullName>
    </submittedName>
</protein>
<accession>A0A1W6A7W3</accession>
<dbReference type="SMART" id="SM00567">
    <property type="entry name" value="EZ_HEAT"/>
    <property type="match status" value="3"/>
</dbReference>
<name>A0A1W6A7W3_BACMY</name>
<dbReference type="Pfam" id="PF13646">
    <property type="entry name" value="HEAT_2"/>
    <property type="match status" value="1"/>
</dbReference>
<gene>
    <name evidence="2" type="ORF">B7492_11915</name>
</gene>
<dbReference type="InterPro" id="IPR016024">
    <property type="entry name" value="ARM-type_fold"/>
</dbReference>
<reference evidence="2 3" key="1">
    <citation type="submission" date="2017-04" db="EMBL/GenBank/DDBJ databases">
        <title>The Characteristic of a Fine Plant Growth-Promoting Rhizobacteria Bacillus mycoides Gnyt1 and its Whole Genome Sequencing Analysis.</title>
        <authorList>
            <person name="Li J.H."/>
            <person name="Yao T."/>
        </authorList>
    </citation>
    <scope>NUCLEOTIDE SEQUENCE [LARGE SCALE GENOMIC DNA]</scope>
    <source>
        <strain evidence="2 3">Gnyt1</strain>
    </source>
</reference>
<dbReference type="InterPro" id="IPR004155">
    <property type="entry name" value="PBS_lyase_HEAT"/>
</dbReference>
<dbReference type="PANTHER" id="PTHR12697:SF37">
    <property type="entry name" value="CONSERVED VIRULENCE FACTOR C"/>
    <property type="match status" value="1"/>
</dbReference>
<dbReference type="Gene3D" id="1.25.10.10">
    <property type="entry name" value="Leucine-rich Repeat Variant"/>
    <property type="match status" value="1"/>
</dbReference>
<dbReference type="Proteomes" id="UP000192932">
    <property type="component" value="Chromosome"/>
</dbReference>
<dbReference type="RefSeq" id="WP_085310826.1">
    <property type="nucleotide sequence ID" value="NZ_CP020743.1"/>
</dbReference>
<dbReference type="GO" id="GO:0016829">
    <property type="term" value="F:lyase activity"/>
    <property type="evidence" value="ECO:0007669"/>
    <property type="project" value="UniProtKB-KW"/>
</dbReference>
<evidence type="ECO:0000259" key="1">
    <source>
        <dbReference type="SMART" id="SM00932"/>
    </source>
</evidence>
<proteinExistence type="predicted"/>
<evidence type="ECO:0000313" key="2">
    <source>
        <dbReference type="EMBL" id="ARJ21900.1"/>
    </source>
</evidence>
<dbReference type="SMART" id="SM00932">
    <property type="entry name" value="Nfu_N"/>
    <property type="match status" value="1"/>
</dbReference>
<dbReference type="SUPFAM" id="SSF110836">
    <property type="entry name" value="Hypothetical protein SAV1430"/>
    <property type="match status" value="1"/>
</dbReference>
<dbReference type="Pfam" id="PF13769">
    <property type="entry name" value="Virulence_fact"/>
    <property type="match status" value="1"/>
</dbReference>
<dbReference type="PANTHER" id="PTHR12697">
    <property type="entry name" value="PBS LYASE HEAT-LIKE PROTEIN"/>
    <property type="match status" value="1"/>
</dbReference>
<dbReference type="InterPro" id="IPR036498">
    <property type="entry name" value="Nfu/NifU_N_sf"/>
</dbReference>
<evidence type="ECO:0000313" key="3">
    <source>
        <dbReference type="Proteomes" id="UP000192932"/>
    </source>
</evidence>
<feature type="domain" description="Scaffold protein Nfu/NifU N-terminal" evidence="1">
    <location>
        <begin position="4"/>
        <end position="90"/>
    </location>
</feature>
<organism evidence="2 3">
    <name type="scientific">Bacillus mycoides</name>
    <dbReference type="NCBI Taxonomy" id="1405"/>
    <lineage>
        <taxon>Bacteria</taxon>
        <taxon>Bacillati</taxon>
        <taxon>Bacillota</taxon>
        <taxon>Bacilli</taxon>
        <taxon>Bacillales</taxon>
        <taxon>Bacillaceae</taxon>
        <taxon>Bacillus</taxon>
        <taxon>Bacillus cereus group</taxon>
    </lineage>
</organism>
<dbReference type="AlphaFoldDB" id="A0A1W6A7W3"/>
<dbReference type="EMBL" id="CP020743">
    <property type="protein sequence ID" value="ARJ21900.1"/>
    <property type="molecule type" value="Genomic_DNA"/>
</dbReference>
<dbReference type="GO" id="GO:0016491">
    <property type="term" value="F:oxidoreductase activity"/>
    <property type="evidence" value="ECO:0007669"/>
    <property type="project" value="TreeGrafter"/>
</dbReference>
<sequence>MKIKAIEPTPSPNTMKVILNEVLPSGARNNYTNENKEQAPVQVQEILKIEGIKGVYHVADFLAVERNAKYDWKVLLQQVRAVFGEEIVEESEEQQLSHFGEVKVFVQMFFTIPMQVKLTDGTSEERVGLPDRFKESIMKVQMSAPNVVKERKWIEQSTRYGNFEEIGKEVVEEIIAAYSEERVNETVKELLDQAGAVEVTIQKREPYKVTEEMMKDSDWKNRFAALEQMDPTEEDMMVLKMALDDEKVSIRRLATAYLGMVKGEGVLPLLYKALLDRSVSVRRTAGDCLSDVGDPAAMFVMIKSLKDSSKLVRWRAAMFLFELGDESAIPALKAAEDDPEFEVAMQARLALERIEGGEEAKGSVWKQMTESRKDLR</sequence>
<dbReference type="InterPro" id="IPR011989">
    <property type="entry name" value="ARM-like"/>
</dbReference>
<dbReference type="Gene3D" id="3.30.1370.70">
    <property type="entry name" value="Scaffold protein Nfu/NifU, N-terminal domain"/>
    <property type="match status" value="1"/>
</dbReference>
<dbReference type="InterPro" id="IPR025989">
    <property type="entry name" value="Virulence_F_dom"/>
</dbReference>
<dbReference type="InterPro" id="IPR014824">
    <property type="entry name" value="Nfu/NifU_N"/>
</dbReference>
<keyword evidence="2" id="KW-0456">Lyase</keyword>
<dbReference type="Pfam" id="PF08712">
    <property type="entry name" value="Nfu_N"/>
    <property type="match status" value="1"/>
</dbReference>